<organism evidence="2 3">
    <name type="scientific">Serendipita indica (strain DSM 11827)</name>
    <name type="common">Root endophyte fungus</name>
    <name type="synonym">Piriformospora indica</name>
    <dbReference type="NCBI Taxonomy" id="1109443"/>
    <lineage>
        <taxon>Eukaryota</taxon>
        <taxon>Fungi</taxon>
        <taxon>Dikarya</taxon>
        <taxon>Basidiomycota</taxon>
        <taxon>Agaricomycotina</taxon>
        <taxon>Agaricomycetes</taxon>
        <taxon>Sebacinales</taxon>
        <taxon>Serendipitaceae</taxon>
        <taxon>Serendipita</taxon>
    </lineage>
</organism>
<protein>
    <submittedName>
        <fullName evidence="2">Uncharacterized protein</fullName>
    </submittedName>
</protein>
<comment type="caution">
    <text evidence="2">The sequence shown here is derived from an EMBL/GenBank/DDBJ whole genome shotgun (WGS) entry which is preliminary data.</text>
</comment>
<dbReference type="HOGENOM" id="CLU_2237645_0_0_1"/>
<gene>
    <name evidence="2" type="ORF">PIIN_11112</name>
</gene>
<proteinExistence type="predicted"/>
<dbReference type="AlphaFoldDB" id="G4U0N6"/>
<dbReference type="EMBL" id="CAFZ01001295">
    <property type="protein sequence ID" value="CCA77129.1"/>
    <property type="molecule type" value="Genomic_DNA"/>
</dbReference>
<evidence type="ECO:0000313" key="2">
    <source>
        <dbReference type="EMBL" id="CCA77129.1"/>
    </source>
</evidence>
<sequence length="105" mass="11687">MSRPRATGKAPSRKHTQLNISPPRAQPSTSEITQRLREQRATTRPGAATSTQARAGHGTTAAERSAESLKWLGMVDQDTSGKSFWELRIMPTLYIRFDVGWHPKS</sequence>
<evidence type="ECO:0000313" key="3">
    <source>
        <dbReference type="Proteomes" id="UP000007148"/>
    </source>
</evidence>
<reference evidence="2 3" key="1">
    <citation type="journal article" date="2011" name="PLoS Pathog.">
        <title>Endophytic Life Strategies Decoded by Genome and Transcriptome Analyses of the Mutualistic Root Symbiont Piriformospora indica.</title>
        <authorList>
            <person name="Zuccaro A."/>
            <person name="Lahrmann U."/>
            <person name="Guldener U."/>
            <person name="Langen G."/>
            <person name="Pfiffi S."/>
            <person name="Biedenkopf D."/>
            <person name="Wong P."/>
            <person name="Samans B."/>
            <person name="Grimm C."/>
            <person name="Basiewicz M."/>
            <person name="Murat C."/>
            <person name="Martin F."/>
            <person name="Kogel K.H."/>
        </authorList>
    </citation>
    <scope>NUCLEOTIDE SEQUENCE [LARGE SCALE GENOMIC DNA]</scope>
    <source>
        <strain evidence="2 3">DSM 11827</strain>
    </source>
</reference>
<feature type="region of interest" description="Disordered" evidence="1">
    <location>
        <begin position="1"/>
        <end position="64"/>
    </location>
</feature>
<name>G4U0N6_SERID</name>
<dbReference type="InParanoid" id="G4U0N6"/>
<accession>G4U0N6</accession>
<dbReference type="Proteomes" id="UP000007148">
    <property type="component" value="Unassembled WGS sequence"/>
</dbReference>
<keyword evidence="3" id="KW-1185">Reference proteome</keyword>
<evidence type="ECO:0000256" key="1">
    <source>
        <dbReference type="SAM" id="MobiDB-lite"/>
    </source>
</evidence>